<feature type="region of interest" description="Disordered" evidence="1">
    <location>
        <begin position="416"/>
        <end position="466"/>
    </location>
</feature>
<keyword evidence="3" id="KW-1185">Reference proteome</keyword>
<accession>A0A2C5YTY6</accession>
<feature type="compositionally biased region" description="Polar residues" evidence="1">
    <location>
        <begin position="533"/>
        <end position="542"/>
    </location>
</feature>
<name>A0A2C5YTY6_9HYPO</name>
<feature type="compositionally biased region" description="Basic and acidic residues" evidence="1">
    <location>
        <begin position="129"/>
        <end position="138"/>
    </location>
</feature>
<gene>
    <name evidence="2" type="ORF">CDD82_6807</name>
</gene>
<dbReference type="AlphaFoldDB" id="A0A2C5YTY6"/>
<organism evidence="2 3">
    <name type="scientific">Ophiocordyceps australis</name>
    <dbReference type="NCBI Taxonomy" id="1399860"/>
    <lineage>
        <taxon>Eukaryota</taxon>
        <taxon>Fungi</taxon>
        <taxon>Dikarya</taxon>
        <taxon>Ascomycota</taxon>
        <taxon>Pezizomycotina</taxon>
        <taxon>Sordariomycetes</taxon>
        <taxon>Hypocreomycetidae</taxon>
        <taxon>Hypocreales</taxon>
        <taxon>Ophiocordycipitaceae</taxon>
        <taxon>Ophiocordyceps</taxon>
    </lineage>
</organism>
<dbReference type="EMBL" id="NJEU01000732">
    <property type="protein sequence ID" value="PHH70990.1"/>
    <property type="molecule type" value="Genomic_DNA"/>
</dbReference>
<comment type="caution">
    <text evidence="2">The sequence shown here is derived from an EMBL/GenBank/DDBJ whole genome shotgun (WGS) entry which is preliminary data.</text>
</comment>
<feature type="compositionally biased region" description="Low complexity" evidence="1">
    <location>
        <begin position="445"/>
        <end position="461"/>
    </location>
</feature>
<evidence type="ECO:0000256" key="1">
    <source>
        <dbReference type="SAM" id="MobiDB-lite"/>
    </source>
</evidence>
<feature type="compositionally biased region" description="Basic and acidic residues" evidence="1">
    <location>
        <begin position="94"/>
        <end position="105"/>
    </location>
</feature>
<evidence type="ECO:0000313" key="2">
    <source>
        <dbReference type="EMBL" id="PHH70990.1"/>
    </source>
</evidence>
<proteinExistence type="predicted"/>
<feature type="region of interest" description="Disordered" evidence="1">
    <location>
        <begin position="56"/>
        <end position="138"/>
    </location>
</feature>
<protein>
    <submittedName>
        <fullName evidence="2">Uncharacterized protein</fullName>
    </submittedName>
</protein>
<feature type="region of interest" description="Disordered" evidence="1">
    <location>
        <begin position="650"/>
        <end position="691"/>
    </location>
</feature>
<reference evidence="2 3" key="1">
    <citation type="submission" date="2017-06" db="EMBL/GenBank/DDBJ databases">
        <title>Ant-infecting Ophiocordyceps genomes reveal a high diversity of potential behavioral manipulation genes and a possible major role for enterotoxins.</title>
        <authorList>
            <person name="De Bekker C."/>
            <person name="Evans H.C."/>
            <person name="Brachmann A."/>
            <person name="Hughes D.P."/>
        </authorList>
    </citation>
    <scope>NUCLEOTIDE SEQUENCE [LARGE SCALE GENOMIC DNA]</scope>
    <source>
        <strain evidence="2 3">1348a</strain>
    </source>
</reference>
<feature type="region of interest" description="Disordered" evidence="1">
    <location>
        <begin position="504"/>
        <end position="549"/>
    </location>
</feature>
<evidence type="ECO:0000313" key="3">
    <source>
        <dbReference type="Proteomes" id="UP000224854"/>
    </source>
</evidence>
<feature type="region of interest" description="Disordered" evidence="1">
    <location>
        <begin position="247"/>
        <end position="287"/>
    </location>
</feature>
<sequence>MSAASSNTCVKAEDSTGDELAHQYAAAVDPIMNPRHSTTGSAFSKLRDDSVYMVNGMSQSTHGQPLVRFDRRTQPPARGQDSWLSDYDKEDDIADKIPDSRHRDSNNLSYPSLPNIDRHRRRTTYADSNSERYLERQRRAYTGTSRPIRRPTADIPHHVERNMRHRDYVERQDGPRYNEYRTLSFDDDLSRGEIKEEERRAEKKHLELRLQLEMEKERRRTDKEAQWAARERSRIEEDVMRNLDAIRRSEDESKQQAAVERSRVEQETREKIEAESRAKEDEARRMERIEQTIESRIEARRRFEDESKQQAAVERIRVEKELRRKIEAEKRWEDEAKQQAAEVRSRIKKEVMEEIETEGKATCHVARRDEQLARLAHERLLQSVDAISEIVRKTKQAQATTATQHANANATASFATGLKPQRPAAMRQQAPEPPSITDPSDWPHAAVSSAVSEASDTSSPSEWRRRQWQHQQENWARMEQDIWAYVTAAVTDALDTIYVAGSNAPHMRSSVPQQRRRQWSANTTGDGTGDELSGSNWETPDSSFKADRQALAPAMSTRQAKMGLFRSSRRNGPEVSQQTTLKPKMERTQTSSSSRPPAKLGEDAAKSETAGSIKPPKPVAGHHLGLSANLIATDDDDATPVKVSFRVPLDRRKGQVSLAKTGTWLTGKADPPSIPDGLDTPSRDARKRNRD</sequence>
<dbReference type="Proteomes" id="UP000224854">
    <property type="component" value="Unassembled WGS sequence"/>
</dbReference>
<feature type="region of interest" description="Disordered" evidence="1">
    <location>
        <begin position="563"/>
        <end position="621"/>
    </location>
</feature>